<evidence type="ECO:0000256" key="1">
    <source>
        <dbReference type="ARBA" id="ARBA00022676"/>
    </source>
</evidence>
<dbReference type="RefSeq" id="WP_082432947.1">
    <property type="nucleotide sequence ID" value="NZ_FMUN01000003.1"/>
</dbReference>
<organism evidence="6 7">
    <name type="scientific">Thiohalorhabdus denitrificans</name>
    <dbReference type="NCBI Taxonomy" id="381306"/>
    <lineage>
        <taxon>Bacteria</taxon>
        <taxon>Pseudomonadati</taxon>
        <taxon>Pseudomonadota</taxon>
        <taxon>Gammaproteobacteria</taxon>
        <taxon>Thiohalorhabdales</taxon>
        <taxon>Thiohalorhabdaceae</taxon>
        <taxon>Thiohalorhabdus</taxon>
    </lineage>
</organism>
<feature type="region of interest" description="Disordered" evidence="3">
    <location>
        <begin position="1"/>
        <end position="23"/>
    </location>
</feature>
<feature type="domain" description="Glycosyltransferase subfamily 4-like N-terminal" evidence="5">
    <location>
        <begin position="111"/>
        <end position="221"/>
    </location>
</feature>
<dbReference type="Gene3D" id="3.40.50.2000">
    <property type="entry name" value="Glycogen Phosphorylase B"/>
    <property type="match status" value="2"/>
</dbReference>
<dbReference type="InterPro" id="IPR028098">
    <property type="entry name" value="Glyco_trans_4-like_N"/>
</dbReference>
<protein>
    <submittedName>
        <fullName evidence="6">Glycosyltransferase involved in cell wall bisynthesis</fullName>
    </submittedName>
</protein>
<keyword evidence="7" id="KW-1185">Reference proteome</keyword>
<evidence type="ECO:0000313" key="7">
    <source>
        <dbReference type="Proteomes" id="UP000183104"/>
    </source>
</evidence>
<dbReference type="Proteomes" id="UP000183104">
    <property type="component" value="Unassembled WGS sequence"/>
</dbReference>
<dbReference type="Pfam" id="PF00534">
    <property type="entry name" value="Glycos_transf_1"/>
    <property type="match status" value="1"/>
</dbReference>
<evidence type="ECO:0000256" key="2">
    <source>
        <dbReference type="ARBA" id="ARBA00022679"/>
    </source>
</evidence>
<gene>
    <name evidence="6" type="ORF">SAMN05661077_1276</name>
</gene>
<evidence type="ECO:0000256" key="3">
    <source>
        <dbReference type="SAM" id="MobiDB-lite"/>
    </source>
</evidence>
<dbReference type="PANTHER" id="PTHR12526">
    <property type="entry name" value="GLYCOSYLTRANSFERASE"/>
    <property type="match status" value="1"/>
</dbReference>
<keyword evidence="1" id="KW-0328">Glycosyltransferase</keyword>
<dbReference type="STRING" id="381306.AN478_07550"/>
<dbReference type="GO" id="GO:1901135">
    <property type="term" value="P:carbohydrate derivative metabolic process"/>
    <property type="evidence" value="ECO:0007669"/>
    <property type="project" value="UniProtKB-ARBA"/>
</dbReference>
<reference evidence="7" key="1">
    <citation type="submission" date="2016-10" db="EMBL/GenBank/DDBJ databases">
        <authorList>
            <person name="Varghese N."/>
        </authorList>
    </citation>
    <scope>NUCLEOTIDE SEQUENCE [LARGE SCALE GENOMIC DNA]</scope>
    <source>
        <strain evidence="7">HL 19</strain>
    </source>
</reference>
<dbReference type="Pfam" id="PF13439">
    <property type="entry name" value="Glyco_transf_4"/>
    <property type="match status" value="1"/>
</dbReference>
<dbReference type="InterPro" id="IPR001296">
    <property type="entry name" value="Glyco_trans_1"/>
</dbReference>
<name>A0A1G5DD04_9GAMM</name>
<dbReference type="SUPFAM" id="SSF53756">
    <property type="entry name" value="UDP-Glycosyltransferase/glycogen phosphorylase"/>
    <property type="match status" value="1"/>
</dbReference>
<accession>A0A1G5DD04</accession>
<dbReference type="GO" id="GO:0016757">
    <property type="term" value="F:glycosyltransferase activity"/>
    <property type="evidence" value="ECO:0007669"/>
    <property type="project" value="UniProtKB-KW"/>
</dbReference>
<feature type="compositionally biased region" description="Basic and acidic residues" evidence="3">
    <location>
        <begin position="1"/>
        <end position="10"/>
    </location>
</feature>
<dbReference type="PANTHER" id="PTHR12526:SF510">
    <property type="entry name" value="D-INOSITOL 3-PHOSPHATE GLYCOSYLTRANSFERASE"/>
    <property type="match status" value="1"/>
</dbReference>
<dbReference type="EMBL" id="FMUN01000003">
    <property type="protein sequence ID" value="SCY12496.1"/>
    <property type="molecule type" value="Genomic_DNA"/>
</dbReference>
<keyword evidence="2 6" id="KW-0808">Transferase</keyword>
<evidence type="ECO:0000259" key="5">
    <source>
        <dbReference type="Pfam" id="PF13439"/>
    </source>
</evidence>
<evidence type="ECO:0000259" key="4">
    <source>
        <dbReference type="Pfam" id="PF00534"/>
    </source>
</evidence>
<dbReference type="OrthoDB" id="258796at2"/>
<proteinExistence type="predicted"/>
<feature type="domain" description="Glycosyl transferase family 1" evidence="4">
    <location>
        <begin position="228"/>
        <end position="388"/>
    </location>
</feature>
<evidence type="ECO:0000313" key="6">
    <source>
        <dbReference type="EMBL" id="SCY12496.1"/>
    </source>
</evidence>
<dbReference type="AlphaFoldDB" id="A0A1G5DD04"/>
<sequence length="425" mass="46907">MLLERSRPVRSEGGADAPGPSGEGPRVVVLSQLFPHAGDPGAGLFIRERMFRVARHLPMVVVSPVPWFPFQGAIRRFRPHFRPPRPSDEWQDGVQVLFPRYFSVPGVAKSLDGLFQALGAFRTVRRLRREWGGEVLDAHFAYPDGYAAGWLGRWLGMPVTVTLRGTEPPLTRSPVGRVLLRGAMKRSHRVFAVSASLRALAEDMGAPAGRTRVIPNGVDAEKFRPEDRSRARRDLGIPEEAPVLISVGALVERKGFHRVLEVLPALREAHPGLQYLIVGGPGPEGDLGAYLEERTRQLGLEDTVRFLGPLPPERLRGPLSAADLFVLATSHEGWANVFLEAMACGLPVVTTDVGGNREVVSRREVGRIVPFGDPEELRSQLEEALGTTWDRGMIRAYAERNGWEDRVAMLVEEFREVAAPVEEGS</sequence>